<feature type="non-terminal residue" evidence="2">
    <location>
        <position position="1"/>
    </location>
</feature>
<feature type="compositionally biased region" description="Polar residues" evidence="1">
    <location>
        <begin position="118"/>
        <end position="131"/>
    </location>
</feature>
<sequence length="172" mass="18847">LNAKPFLKVDSFFLRGNGPTAVPLDINPPTMMCAFLITDVNQAKKLYKAKAFAFHRDRGVKVATNFILDRDTLRFNNVPWAQANAVFTWIGRLRSEDAVSSAVTITLDDATWTSTPINTSAHVESANNGETQPGCLKRRRTPITSTDINGRDDLDPEPTIGRSAHASSSTSI</sequence>
<evidence type="ECO:0000313" key="3">
    <source>
        <dbReference type="Proteomes" id="UP001176521"/>
    </source>
</evidence>
<dbReference type="Proteomes" id="UP001176521">
    <property type="component" value="Unassembled WGS sequence"/>
</dbReference>
<reference evidence="2" key="1">
    <citation type="journal article" date="2023" name="PhytoFront">
        <title>Draft Genome Resources of Seven Strains of Tilletia horrida, Causal Agent of Kernel Smut of Rice.</title>
        <authorList>
            <person name="Khanal S."/>
            <person name="Antony Babu S."/>
            <person name="Zhou X.G."/>
        </authorList>
    </citation>
    <scope>NUCLEOTIDE SEQUENCE</scope>
    <source>
        <strain evidence="2">TX3</strain>
    </source>
</reference>
<keyword evidence="3" id="KW-1185">Reference proteome</keyword>
<protein>
    <submittedName>
        <fullName evidence="2">Uncharacterized protein</fullName>
    </submittedName>
</protein>
<gene>
    <name evidence="2" type="ORF">OC842_006837</name>
</gene>
<comment type="caution">
    <text evidence="2">The sequence shown here is derived from an EMBL/GenBank/DDBJ whole genome shotgun (WGS) entry which is preliminary data.</text>
</comment>
<name>A0AAN6G760_9BASI</name>
<accession>A0AAN6G760</accession>
<dbReference type="AlphaFoldDB" id="A0AAN6G760"/>
<proteinExistence type="predicted"/>
<evidence type="ECO:0000256" key="1">
    <source>
        <dbReference type="SAM" id="MobiDB-lite"/>
    </source>
</evidence>
<evidence type="ECO:0000313" key="2">
    <source>
        <dbReference type="EMBL" id="KAK0521265.1"/>
    </source>
</evidence>
<organism evidence="2 3">
    <name type="scientific">Tilletia horrida</name>
    <dbReference type="NCBI Taxonomy" id="155126"/>
    <lineage>
        <taxon>Eukaryota</taxon>
        <taxon>Fungi</taxon>
        <taxon>Dikarya</taxon>
        <taxon>Basidiomycota</taxon>
        <taxon>Ustilaginomycotina</taxon>
        <taxon>Exobasidiomycetes</taxon>
        <taxon>Tilletiales</taxon>
        <taxon>Tilletiaceae</taxon>
        <taxon>Tilletia</taxon>
    </lineage>
</organism>
<dbReference type="EMBL" id="JAPDMQ010000691">
    <property type="protein sequence ID" value="KAK0521265.1"/>
    <property type="molecule type" value="Genomic_DNA"/>
</dbReference>
<feature type="region of interest" description="Disordered" evidence="1">
    <location>
        <begin position="118"/>
        <end position="172"/>
    </location>
</feature>